<evidence type="ECO:0000256" key="1">
    <source>
        <dbReference type="SAM" id="MobiDB-lite"/>
    </source>
</evidence>
<feature type="region of interest" description="Disordered" evidence="1">
    <location>
        <begin position="67"/>
        <end position="89"/>
    </location>
</feature>
<organism evidence="2 3">
    <name type="scientific">Homarus americanus</name>
    <name type="common">American lobster</name>
    <dbReference type="NCBI Taxonomy" id="6706"/>
    <lineage>
        <taxon>Eukaryota</taxon>
        <taxon>Metazoa</taxon>
        <taxon>Ecdysozoa</taxon>
        <taxon>Arthropoda</taxon>
        <taxon>Crustacea</taxon>
        <taxon>Multicrustacea</taxon>
        <taxon>Malacostraca</taxon>
        <taxon>Eumalacostraca</taxon>
        <taxon>Eucarida</taxon>
        <taxon>Decapoda</taxon>
        <taxon>Pleocyemata</taxon>
        <taxon>Astacidea</taxon>
        <taxon>Nephropoidea</taxon>
        <taxon>Nephropidae</taxon>
        <taxon>Homarus</taxon>
    </lineage>
</organism>
<dbReference type="Proteomes" id="UP000747542">
    <property type="component" value="Unassembled WGS sequence"/>
</dbReference>
<accession>A0A8J5JEU2</accession>
<comment type="caution">
    <text evidence="2">The sequence shown here is derived from an EMBL/GenBank/DDBJ whole genome shotgun (WGS) entry which is preliminary data.</text>
</comment>
<dbReference type="EMBL" id="JAHLQT010038275">
    <property type="protein sequence ID" value="KAG7156897.1"/>
    <property type="molecule type" value="Genomic_DNA"/>
</dbReference>
<dbReference type="AlphaFoldDB" id="A0A8J5JEU2"/>
<proteinExistence type="predicted"/>
<protein>
    <submittedName>
        <fullName evidence="2">Uncharacterized protein</fullName>
    </submittedName>
</protein>
<evidence type="ECO:0000313" key="2">
    <source>
        <dbReference type="EMBL" id="KAG7156897.1"/>
    </source>
</evidence>
<feature type="compositionally biased region" description="Polar residues" evidence="1">
    <location>
        <begin position="78"/>
        <end position="89"/>
    </location>
</feature>
<keyword evidence="3" id="KW-1185">Reference proteome</keyword>
<evidence type="ECO:0000313" key="3">
    <source>
        <dbReference type="Proteomes" id="UP000747542"/>
    </source>
</evidence>
<reference evidence="2" key="1">
    <citation type="journal article" date="2021" name="Sci. Adv.">
        <title>The American lobster genome reveals insights on longevity, neural, and immune adaptations.</title>
        <authorList>
            <person name="Polinski J.M."/>
            <person name="Zimin A.V."/>
            <person name="Clark K.F."/>
            <person name="Kohn A.B."/>
            <person name="Sadowski N."/>
            <person name="Timp W."/>
            <person name="Ptitsyn A."/>
            <person name="Khanna P."/>
            <person name="Romanova D.Y."/>
            <person name="Williams P."/>
            <person name="Greenwood S.J."/>
            <person name="Moroz L.L."/>
            <person name="Walt D.R."/>
            <person name="Bodnar A.G."/>
        </authorList>
    </citation>
    <scope>NUCLEOTIDE SEQUENCE</scope>
    <source>
        <strain evidence="2">GMGI-L3</strain>
    </source>
</reference>
<name>A0A8J5JEU2_HOMAM</name>
<gene>
    <name evidence="2" type="ORF">Hamer_G015821</name>
</gene>
<sequence length="89" mass="10393">MATVDFRAHDKPYAYKEFVRMLVAVTRQTDTHLAFINCDDVNCLLCFWINTELKDLEQGTVGSHHFSENDYMGEEQSQDQTNRMVNVKM</sequence>